<keyword evidence="2" id="KW-1185">Reference proteome</keyword>
<reference evidence="1 2" key="1">
    <citation type="submission" date="2019-06" db="EMBL/GenBank/DDBJ databases">
        <title>Sequencing the genomes of 1000 actinobacteria strains.</title>
        <authorList>
            <person name="Klenk H.-P."/>
        </authorList>
    </citation>
    <scope>NUCLEOTIDE SEQUENCE [LARGE SCALE GENOMIC DNA]</scope>
    <source>
        <strain evidence="1 2">DSM 45679</strain>
    </source>
</reference>
<accession>A0A542DNR4</accession>
<proteinExistence type="predicted"/>
<evidence type="ECO:0000313" key="2">
    <source>
        <dbReference type="Proteomes" id="UP000320876"/>
    </source>
</evidence>
<comment type="caution">
    <text evidence="1">The sequence shown here is derived from an EMBL/GenBank/DDBJ whole genome shotgun (WGS) entry which is preliminary data.</text>
</comment>
<sequence length="223" mass="23028">MLLTVLLAAVVTAGALVTAVLLRPRATPPAAEEPVRGPSTAARECGDGACRELASARVHGTEVALLAGENGRSARVRVGGPGSDTVLETRITSMGARLDGDSLDCVAAATSVCLVRGSVDGAEIGEVLVSRGDGWRQAERPYFSDAGLIVLDDVTGSGEPEVVVVQHICAQSGSAACRVRPVRAEVFGLGGEQYGCTGSYTAPGHIRGWPDVQVSPRQLRPCR</sequence>
<protein>
    <submittedName>
        <fullName evidence="1">Uncharacterized protein</fullName>
    </submittedName>
</protein>
<evidence type="ECO:0000313" key="1">
    <source>
        <dbReference type="EMBL" id="TQJ04736.1"/>
    </source>
</evidence>
<dbReference type="EMBL" id="VFML01000001">
    <property type="protein sequence ID" value="TQJ04736.1"/>
    <property type="molecule type" value="Genomic_DNA"/>
</dbReference>
<dbReference type="Proteomes" id="UP000320876">
    <property type="component" value="Unassembled WGS sequence"/>
</dbReference>
<organism evidence="1 2">
    <name type="scientific">Amycolatopsis cihanbeyliensis</name>
    <dbReference type="NCBI Taxonomy" id="1128664"/>
    <lineage>
        <taxon>Bacteria</taxon>
        <taxon>Bacillati</taxon>
        <taxon>Actinomycetota</taxon>
        <taxon>Actinomycetes</taxon>
        <taxon>Pseudonocardiales</taxon>
        <taxon>Pseudonocardiaceae</taxon>
        <taxon>Amycolatopsis</taxon>
    </lineage>
</organism>
<gene>
    <name evidence="1" type="ORF">FB471_4544</name>
</gene>
<name>A0A542DNR4_AMYCI</name>
<dbReference type="AlphaFoldDB" id="A0A542DNR4"/>
<dbReference type="OrthoDB" id="3699175at2"/>